<dbReference type="Proteomes" id="UP001596500">
    <property type="component" value="Unassembled WGS sequence"/>
</dbReference>
<protein>
    <submittedName>
        <fullName evidence="1">Uncharacterized protein</fullName>
    </submittedName>
</protein>
<reference evidence="2" key="1">
    <citation type="journal article" date="2019" name="Int. J. Syst. Evol. Microbiol.">
        <title>The Global Catalogue of Microorganisms (GCM) 10K type strain sequencing project: providing services to taxonomists for standard genome sequencing and annotation.</title>
        <authorList>
            <consortium name="The Broad Institute Genomics Platform"/>
            <consortium name="The Broad Institute Genome Sequencing Center for Infectious Disease"/>
            <person name="Wu L."/>
            <person name="Ma J."/>
        </authorList>
    </citation>
    <scope>NUCLEOTIDE SEQUENCE [LARGE SCALE GENOMIC DNA]</scope>
    <source>
        <strain evidence="2">CGMCC 1.12942</strain>
    </source>
</reference>
<dbReference type="EMBL" id="JBHTBW010000023">
    <property type="protein sequence ID" value="MFC7441445.1"/>
    <property type="molecule type" value="Genomic_DNA"/>
</dbReference>
<proteinExistence type="predicted"/>
<organism evidence="1 2">
    <name type="scientific">Laceyella putida</name>
    <dbReference type="NCBI Taxonomy" id="110101"/>
    <lineage>
        <taxon>Bacteria</taxon>
        <taxon>Bacillati</taxon>
        <taxon>Bacillota</taxon>
        <taxon>Bacilli</taxon>
        <taxon>Bacillales</taxon>
        <taxon>Thermoactinomycetaceae</taxon>
        <taxon>Laceyella</taxon>
    </lineage>
</organism>
<keyword evidence="2" id="KW-1185">Reference proteome</keyword>
<evidence type="ECO:0000313" key="2">
    <source>
        <dbReference type="Proteomes" id="UP001596500"/>
    </source>
</evidence>
<sequence>MDKINRVLQALGVEKITILTAEKYPPQYHEWLQKKKALQEVSASQDETSVTKRPSSFFLFRVYRKLNNRSCCELS</sequence>
<gene>
    <name evidence="1" type="ORF">ACFQNG_09795</name>
</gene>
<evidence type="ECO:0000313" key="1">
    <source>
        <dbReference type="EMBL" id="MFC7441445.1"/>
    </source>
</evidence>
<accession>A0ABW2RK52</accession>
<comment type="caution">
    <text evidence="1">The sequence shown here is derived from an EMBL/GenBank/DDBJ whole genome shotgun (WGS) entry which is preliminary data.</text>
</comment>
<name>A0ABW2RK52_9BACL</name>
<dbReference type="RefSeq" id="WP_379864741.1">
    <property type="nucleotide sequence ID" value="NZ_JBHTBW010000023.1"/>
</dbReference>